<evidence type="ECO:0000313" key="12">
    <source>
        <dbReference type="Ensembl" id="ENSECRP00000006000.1"/>
    </source>
</evidence>
<reference evidence="12" key="2">
    <citation type="submission" date="2025-08" db="UniProtKB">
        <authorList>
            <consortium name="Ensembl"/>
        </authorList>
    </citation>
    <scope>IDENTIFICATION</scope>
</reference>
<evidence type="ECO:0000256" key="2">
    <source>
        <dbReference type="ARBA" id="ARBA00022525"/>
    </source>
</evidence>
<dbReference type="Ensembl" id="ENSECRT00000006099.1">
    <property type="protein sequence ID" value="ENSECRP00000006000.1"/>
    <property type="gene ID" value="ENSECRG00000004010.1"/>
</dbReference>
<dbReference type="EC" id="3.4.21.4" evidence="9"/>
<dbReference type="InterPro" id="IPR043504">
    <property type="entry name" value="Peptidase_S1_PA_chymotrypsin"/>
</dbReference>
<reference evidence="12" key="1">
    <citation type="submission" date="2021-06" db="EMBL/GenBank/DDBJ databases">
        <authorList>
            <consortium name="Wellcome Sanger Institute Data Sharing"/>
        </authorList>
    </citation>
    <scope>NUCLEOTIDE SEQUENCE [LARGE SCALE GENOMIC DNA]</scope>
</reference>
<dbReference type="Gene3D" id="2.40.10.10">
    <property type="entry name" value="Trypsin-like serine proteases"/>
    <property type="match status" value="2"/>
</dbReference>
<keyword evidence="13" id="KW-1185">Reference proteome</keyword>
<dbReference type="InterPro" id="IPR050127">
    <property type="entry name" value="Serine_Proteases_S1"/>
</dbReference>
<accession>A0A8C4RS88</accession>
<dbReference type="CDD" id="cd00190">
    <property type="entry name" value="Tryp_SPc"/>
    <property type="match status" value="1"/>
</dbReference>
<dbReference type="PROSITE" id="PS50240">
    <property type="entry name" value="TRYPSIN_DOM"/>
    <property type="match status" value="1"/>
</dbReference>
<evidence type="ECO:0000256" key="1">
    <source>
        <dbReference type="ARBA" id="ARBA00004239"/>
    </source>
</evidence>
<dbReference type="FunFam" id="2.40.10.10:FF:000120">
    <property type="entry name" value="Putative serine protease"/>
    <property type="match status" value="1"/>
</dbReference>
<keyword evidence="3 10" id="KW-0645">Protease</keyword>
<gene>
    <name evidence="12" type="primary">LOC114652309</name>
</gene>
<feature type="domain" description="Peptidase S1" evidence="11">
    <location>
        <begin position="1"/>
        <end position="209"/>
    </location>
</feature>
<protein>
    <recommendedName>
        <fullName evidence="9">trypsin</fullName>
        <ecNumber evidence="9">3.4.21.4</ecNumber>
    </recommendedName>
</protein>
<dbReference type="InterPro" id="IPR018114">
    <property type="entry name" value="TRYPSIN_HIS"/>
</dbReference>
<evidence type="ECO:0000256" key="10">
    <source>
        <dbReference type="RuleBase" id="RU363034"/>
    </source>
</evidence>
<evidence type="ECO:0000256" key="3">
    <source>
        <dbReference type="ARBA" id="ARBA00022670"/>
    </source>
</evidence>
<dbReference type="GO" id="GO:0006508">
    <property type="term" value="P:proteolysis"/>
    <property type="evidence" value="ECO:0007669"/>
    <property type="project" value="UniProtKB-KW"/>
</dbReference>
<dbReference type="InterPro" id="IPR033116">
    <property type="entry name" value="TRYPSIN_SER"/>
</dbReference>
<dbReference type="GO" id="GO:0005615">
    <property type="term" value="C:extracellular space"/>
    <property type="evidence" value="ECO:0007669"/>
    <property type="project" value="TreeGrafter"/>
</dbReference>
<keyword evidence="2" id="KW-0964">Secreted</keyword>
<evidence type="ECO:0000256" key="5">
    <source>
        <dbReference type="ARBA" id="ARBA00022801"/>
    </source>
</evidence>
<reference evidence="12" key="3">
    <citation type="submission" date="2025-09" db="UniProtKB">
        <authorList>
            <consortium name="Ensembl"/>
        </authorList>
    </citation>
    <scope>IDENTIFICATION</scope>
</reference>
<dbReference type="InterPro" id="IPR009003">
    <property type="entry name" value="Peptidase_S1_PA"/>
</dbReference>
<comment type="subcellular location">
    <subcellularLocation>
        <location evidence="1">Secreted</location>
        <location evidence="1">Extracellular space</location>
    </subcellularLocation>
</comment>
<keyword evidence="4" id="KW-0732">Signal</keyword>
<dbReference type="SMART" id="SM00020">
    <property type="entry name" value="Tryp_SPc"/>
    <property type="match status" value="1"/>
</dbReference>
<organism evidence="12 13">
    <name type="scientific">Erpetoichthys calabaricus</name>
    <name type="common">Rope fish</name>
    <name type="synonym">Calamoichthys calabaricus</name>
    <dbReference type="NCBI Taxonomy" id="27687"/>
    <lineage>
        <taxon>Eukaryota</taxon>
        <taxon>Metazoa</taxon>
        <taxon>Chordata</taxon>
        <taxon>Craniata</taxon>
        <taxon>Vertebrata</taxon>
        <taxon>Euteleostomi</taxon>
        <taxon>Actinopterygii</taxon>
        <taxon>Polypteriformes</taxon>
        <taxon>Polypteridae</taxon>
        <taxon>Erpetoichthys</taxon>
    </lineage>
</organism>
<evidence type="ECO:0000256" key="8">
    <source>
        <dbReference type="ARBA" id="ARBA00036320"/>
    </source>
</evidence>
<evidence type="ECO:0000256" key="6">
    <source>
        <dbReference type="ARBA" id="ARBA00022825"/>
    </source>
</evidence>
<dbReference type="Proteomes" id="UP000694620">
    <property type="component" value="Chromosome 5"/>
</dbReference>
<dbReference type="PRINTS" id="PR00722">
    <property type="entry name" value="CHYMOTRYPSIN"/>
</dbReference>
<proteinExistence type="predicted"/>
<dbReference type="SUPFAM" id="SSF50494">
    <property type="entry name" value="Trypsin-like serine proteases"/>
    <property type="match status" value="1"/>
</dbReference>
<comment type="catalytic activity">
    <reaction evidence="8">
        <text>Preferential cleavage: Arg-|-Xaa, Lys-|-Xaa.</text>
        <dbReference type="EC" id="3.4.21.4"/>
    </reaction>
</comment>
<evidence type="ECO:0000256" key="7">
    <source>
        <dbReference type="ARBA" id="ARBA00023157"/>
    </source>
</evidence>
<evidence type="ECO:0000256" key="9">
    <source>
        <dbReference type="ARBA" id="ARBA00038868"/>
    </source>
</evidence>
<dbReference type="AlphaFoldDB" id="A0A8C4RS88"/>
<dbReference type="PANTHER" id="PTHR24264">
    <property type="entry name" value="TRYPSIN-RELATED"/>
    <property type="match status" value="1"/>
</dbReference>
<dbReference type="Pfam" id="PF00089">
    <property type="entry name" value="Trypsin"/>
    <property type="match status" value="1"/>
</dbReference>
<keyword evidence="7" id="KW-1015">Disulfide bond</keyword>
<keyword evidence="5 10" id="KW-0378">Hydrolase</keyword>
<dbReference type="GO" id="GO:0004252">
    <property type="term" value="F:serine-type endopeptidase activity"/>
    <property type="evidence" value="ECO:0007669"/>
    <property type="project" value="UniProtKB-EC"/>
</dbReference>
<evidence type="ECO:0000259" key="11">
    <source>
        <dbReference type="PROSITE" id="PS50240"/>
    </source>
</evidence>
<dbReference type="PANTHER" id="PTHR24264:SF65">
    <property type="entry name" value="SRCR DOMAIN-CONTAINING PROTEIN"/>
    <property type="match status" value="1"/>
</dbReference>
<dbReference type="PROSITE" id="PS00135">
    <property type="entry name" value="TRYPSIN_SER"/>
    <property type="match status" value="1"/>
</dbReference>
<dbReference type="InterPro" id="IPR001314">
    <property type="entry name" value="Peptidase_S1A"/>
</dbReference>
<dbReference type="PROSITE" id="PS00134">
    <property type="entry name" value="TRYPSIN_HIS"/>
    <property type="match status" value="1"/>
</dbReference>
<sequence length="211" mass="23150">MVYLKSGCGGTLIKPNWVVTAAHCFTVNQEVLLGAHSIKDPEKEKQTFSVKKCVKYPLYKKGKYEHDIMLIQLHGNATLTSAVDILSLPETAKDVQPNTKCLVAGWGKTAYNGKVSDDLREVNVTITDWSVCKDSYAKVKKNVTKNMICAGDKNGNKDACKGDSGGPLICNKSYTGIVAFGEGCGATKYPGVYTHLTNEYLKWIKKVIQSY</sequence>
<evidence type="ECO:0000313" key="13">
    <source>
        <dbReference type="Proteomes" id="UP000694620"/>
    </source>
</evidence>
<dbReference type="GeneTree" id="ENSGT00940000159928"/>
<name>A0A8C4RS88_ERPCA</name>
<evidence type="ECO:0000256" key="4">
    <source>
        <dbReference type="ARBA" id="ARBA00022729"/>
    </source>
</evidence>
<dbReference type="InterPro" id="IPR001254">
    <property type="entry name" value="Trypsin_dom"/>
</dbReference>
<keyword evidence="6 10" id="KW-0720">Serine protease</keyword>